<accession>A0A7H8TEJ8</accession>
<dbReference type="Proteomes" id="UP000509418">
    <property type="component" value="Chromosome"/>
</dbReference>
<organism evidence="1 2">
    <name type="scientific">Streptomyces chartreusis</name>
    <dbReference type="NCBI Taxonomy" id="1969"/>
    <lineage>
        <taxon>Bacteria</taxon>
        <taxon>Bacillati</taxon>
        <taxon>Actinomycetota</taxon>
        <taxon>Actinomycetes</taxon>
        <taxon>Kitasatosporales</taxon>
        <taxon>Streptomycetaceae</taxon>
        <taxon>Streptomyces</taxon>
    </lineage>
</organism>
<gene>
    <name evidence="1" type="ORF">HUT05_33260</name>
</gene>
<dbReference type="EMBL" id="CP056041">
    <property type="protein sequence ID" value="QKZ21787.1"/>
    <property type="molecule type" value="Genomic_DNA"/>
</dbReference>
<sequence>MDWGTLAGTALGAILGVSTTLLAERSRWRRENSARERAVKQQLYAEYLGALSLTTHRLRDLKRDAGLTREDRMKQAGEILGSTNAYHLRYQMLIIAPQGLGDDADQAFMRIRDLRDRFDGADMANDSEWPSAMSAVREALDSLRRTMRSDLTAD</sequence>
<evidence type="ECO:0008006" key="3">
    <source>
        <dbReference type="Google" id="ProtNLM"/>
    </source>
</evidence>
<dbReference type="RefSeq" id="WP_176577257.1">
    <property type="nucleotide sequence ID" value="NZ_CBDRGH010000002.1"/>
</dbReference>
<evidence type="ECO:0000313" key="1">
    <source>
        <dbReference type="EMBL" id="QKZ21787.1"/>
    </source>
</evidence>
<protein>
    <recommendedName>
        <fullName evidence="3">Protein kilB</fullName>
    </recommendedName>
</protein>
<name>A0A7H8TEJ8_STRCX</name>
<reference evidence="1 2" key="1">
    <citation type="submission" date="2020-06" db="EMBL/GenBank/DDBJ databases">
        <title>Genome mining for natural products.</title>
        <authorList>
            <person name="Zhang B."/>
            <person name="Shi J."/>
            <person name="Ge H."/>
        </authorList>
    </citation>
    <scope>NUCLEOTIDE SEQUENCE [LARGE SCALE GENOMIC DNA]</scope>
    <source>
        <strain evidence="1 2">NA02069</strain>
    </source>
</reference>
<dbReference type="AlphaFoldDB" id="A0A7H8TEJ8"/>
<proteinExistence type="predicted"/>
<evidence type="ECO:0000313" key="2">
    <source>
        <dbReference type="Proteomes" id="UP000509418"/>
    </source>
</evidence>
<keyword evidence="2" id="KW-1185">Reference proteome</keyword>